<dbReference type="InterPro" id="IPR036782">
    <property type="entry name" value="NE0471-like_N"/>
</dbReference>
<accession>A0A451B6I3</accession>
<dbReference type="Pfam" id="PF10387">
    <property type="entry name" value="DUF2442"/>
    <property type="match status" value="1"/>
</dbReference>
<evidence type="ECO:0000313" key="1">
    <source>
        <dbReference type="EMBL" id="VFK69346.1"/>
    </source>
</evidence>
<sequence length="132" mass="15395">MAVMELENLDIVEGRLPKRCRQLVREWAKIHQQELIEMWDTQNFHRVDPLEQPMKLQRFQNTGFEFSLLFADGETILVDLQPLIGAHVLEEDLASARIDPDWGCLEFRNGAVDIEPTTLYRYATNHRDSQTA</sequence>
<gene>
    <name evidence="1" type="ORF">BECKUNK1418G_GA0071005_13791</name>
    <name evidence="2" type="ORF">BECKUNK1418H_GA0071006_13621</name>
</gene>
<evidence type="ECO:0000313" key="2">
    <source>
        <dbReference type="EMBL" id="VFK73909.1"/>
    </source>
</evidence>
<protein>
    <recommendedName>
        <fullName evidence="3">DUF2442 domain-containing protein</fullName>
    </recommendedName>
</protein>
<evidence type="ECO:0008006" key="3">
    <source>
        <dbReference type="Google" id="ProtNLM"/>
    </source>
</evidence>
<name>A0A451B6I3_9GAMM</name>
<dbReference type="Pfam" id="PF13711">
    <property type="entry name" value="DUF4160"/>
    <property type="match status" value="1"/>
</dbReference>
<dbReference type="AlphaFoldDB" id="A0A451B6I3"/>
<dbReference type="EMBL" id="CAADFZ010000379">
    <property type="protein sequence ID" value="VFK69346.1"/>
    <property type="molecule type" value="Genomic_DNA"/>
</dbReference>
<proteinExistence type="predicted"/>
<dbReference type="InterPro" id="IPR025427">
    <property type="entry name" value="DUF4160"/>
</dbReference>
<dbReference type="SUPFAM" id="SSF143880">
    <property type="entry name" value="NE0471 N-terminal domain-like"/>
    <property type="match status" value="1"/>
</dbReference>
<dbReference type="EMBL" id="CAADGD010000362">
    <property type="protein sequence ID" value="VFK73909.1"/>
    <property type="molecule type" value="Genomic_DNA"/>
</dbReference>
<organism evidence="2">
    <name type="scientific">Candidatus Kentrum sp. UNK</name>
    <dbReference type="NCBI Taxonomy" id="2126344"/>
    <lineage>
        <taxon>Bacteria</taxon>
        <taxon>Pseudomonadati</taxon>
        <taxon>Pseudomonadota</taxon>
        <taxon>Gammaproteobacteria</taxon>
        <taxon>Candidatus Kentrum</taxon>
    </lineage>
</organism>
<dbReference type="InterPro" id="IPR018841">
    <property type="entry name" value="DUF2442"/>
</dbReference>
<reference evidence="2" key="1">
    <citation type="submission" date="2019-02" db="EMBL/GenBank/DDBJ databases">
        <authorList>
            <person name="Gruber-Vodicka R. H."/>
            <person name="Seah K. B. B."/>
        </authorList>
    </citation>
    <scope>NUCLEOTIDE SEQUENCE</scope>
    <source>
        <strain evidence="2">BECK_BY19</strain>
        <strain evidence="1">BECK_BY8</strain>
    </source>
</reference>